<dbReference type="GO" id="GO:0008168">
    <property type="term" value="F:methyltransferase activity"/>
    <property type="evidence" value="ECO:0007669"/>
    <property type="project" value="UniProtKB-KW"/>
</dbReference>
<sequence>MRILDLFSGTHSVPKACAQREGWSCVTVDLADSDYNVDVLEWDYTKDLKPREFDVVWASPPCRYFSKLRESNIGRGGMTKKSVKEDLETKGLPLLRRAMEIIAYLQPKKFIVENPDTGRMKEYMTEWPHYVVDYCAYSDWGYRKRTRLWTDIEGFVPKTCAGKESCPNMERNPSSGRWRHVLATDAGGRGRKGTTRRLRYRVPPAMILELLDLC</sequence>
<accession>A0A0A0VJ69</accession>
<dbReference type="InterPro" id="IPR018117">
    <property type="entry name" value="C5_DNA_meth_AS"/>
</dbReference>
<dbReference type="InterPro" id="IPR029063">
    <property type="entry name" value="SAM-dependent_MTases_sf"/>
</dbReference>
<keyword evidence="2 4" id="KW-0808">Transferase</keyword>
<keyword evidence="3" id="KW-0949">S-adenosyl-L-methionine</keyword>
<evidence type="ECO:0000313" key="5">
    <source>
        <dbReference type="Proteomes" id="UP000146922"/>
    </source>
</evidence>
<dbReference type="GO" id="GO:0032259">
    <property type="term" value="P:methylation"/>
    <property type="evidence" value="ECO:0007669"/>
    <property type="project" value="UniProtKB-KW"/>
</dbReference>
<proteinExistence type="predicted"/>
<dbReference type="Gene3D" id="3.40.50.150">
    <property type="entry name" value="Vaccinia Virus protein VP39"/>
    <property type="match status" value="1"/>
</dbReference>
<protein>
    <submittedName>
        <fullName evidence="4">Cytosine DNA methyltransferase</fullName>
    </submittedName>
</protein>
<keyword evidence="5" id="KW-1185">Reference proteome</keyword>
<dbReference type="EMBL" id="KP056312">
    <property type="protein sequence ID" value="AIW68514.1"/>
    <property type="molecule type" value="Genomic_DNA"/>
</dbReference>
<evidence type="ECO:0000313" key="4">
    <source>
        <dbReference type="EMBL" id="AIW68514.1"/>
    </source>
</evidence>
<name>A0A0A0VJ69_9VIRU</name>
<reference evidence="4 5" key="1">
    <citation type="submission" date="2014-10" db="EMBL/GenBank/DDBJ databases">
        <authorList>
            <person name="van Beurden S.J."/>
            <person name="Hughes J."/>
            <person name="Saucedo B."/>
            <person name="Rijks J."/>
            <person name="Kik M."/>
            <person name="Haenen O.L.M."/>
            <person name="Engelsma M.Y."/>
            <person name="Grone A."/>
            <person name="Verheije H."/>
            <person name="Wilkie G."/>
        </authorList>
    </citation>
    <scope>NUCLEOTIDE SEQUENCE [LARGE SCALE GENOMIC DNA]</scope>
    <source>
        <strain evidence="4">Pelophylax kl. esculentus/2013/NL</strain>
    </source>
</reference>
<dbReference type="PROSITE" id="PS00094">
    <property type="entry name" value="C5_MTASE_1"/>
    <property type="match status" value="1"/>
</dbReference>
<dbReference type="OrthoDB" id="6754at10239"/>
<evidence type="ECO:0000256" key="1">
    <source>
        <dbReference type="ARBA" id="ARBA00022603"/>
    </source>
</evidence>
<organism evidence="4 5">
    <name type="scientific">common midwife toad virus-NL</name>
    <dbReference type="NCBI Taxonomy" id="2849710"/>
    <lineage>
        <taxon>Viruses</taxon>
        <taxon>Varidnaviria</taxon>
        <taxon>Bamfordvirae</taxon>
        <taxon>Nucleocytoviricota</taxon>
        <taxon>Megaviricetes</taxon>
        <taxon>Pimascovirales</taxon>
        <taxon>Pimascovirales incertae sedis</taxon>
        <taxon>Iridoviridae</taxon>
        <taxon>Alphairidovirinae</taxon>
        <taxon>Ranavirus</taxon>
        <taxon>Ranavirus alytes1</taxon>
        <taxon>Common midwife toad virus</taxon>
    </lineage>
</organism>
<keyword evidence="1 4" id="KW-0489">Methyltransferase</keyword>
<evidence type="ECO:0000256" key="3">
    <source>
        <dbReference type="ARBA" id="ARBA00022691"/>
    </source>
</evidence>
<evidence type="ECO:0000256" key="2">
    <source>
        <dbReference type="ARBA" id="ARBA00022679"/>
    </source>
</evidence>
<dbReference type="SUPFAM" id="SSF53335">
    <property type="entry name" value="S-adenosyl-L-methionine-dependent methyltransferases"/>
    <property type="match status" value="1"/>
</dbReference>
<dbReference type="Proteomes" id="UP000146922">
    <property type="component" value="Segment"/>
</dbReference>